<dbReference type="GeneID" id="25412821"/>
<dbReference type="RefSeq" id="XP_013432044.1">
    <property type="nucleotide sequence ID" value="XM_013576590.1"/>
</dbReference>
<evidence type="ECO:0000313" key="2">
    <source>
        <dbReference type="Proteomes" id="UP000027730"/>
    </source>
</evidence>
<keyword evidence="2" id="KW-1185">Reference proteome</keyword>
<protein>
    <submittedName>
        <fullName evidence="1">Uncharacterized protein</fullName>
    </submittedName>
</protein>
<dbReference type="EMBL" id="KL584702">
    <property type="protein sequence ID" value="KEQ77489.1"/>
    <property type="molecule type" value="Genomic_DNA"/>
</dbReference>
<reference evidence="1 2" key="1">
    <citation type="journal article" date="2014" name="BMC Genomics">
        <title>Genome sequencing of four Aureobasidium pullulans varieties: biotechnological potential, stress tolerance, and description of new species.</title>
        <authorList>
            <person name="Gostin Ar C."/>
            <person name="Ohm R.A."/>
            <person name="Kogej T."/>
            <person name="Sonjak S."/>
            <person name="Turk M."/>
            <person name="Zajc J."/>
            <person name="Zalar P."/>
            <person name="Grube M."/>
            <person name="Sun H."/>
            <person name="Han J."/>
            <person name="Sharma A."/>
            <person name="Chiniquy J."/>
            <person name="Ngan C.Y."/>
            <person name="Lipzen A."/>
            <person name="Barry K."/>
            <person name="Grigoriev I.V."/>
            <person name="Gunde-Cimerman N."/>
        </authorList>
    </citation>
    <scope>NUCLEOTIDE SEQUENCE [LARGE SCALE GENOMIC DNA]</scope>
    <source>
        <strain evidence="1 2">CBS 147.97</strain>
    </source>
</reference>
<name>A0A074X125_9PEZI</name>
<dbReference type="Proteomes" id="UP000027730">
    <property type="component" value="Unassembled WGS sequence"/>
</dbReference>
<sequence>MDPHEAFGSRGHGHAYKFFDTREVRKRRAAFQIDLHNNKCQLTTAVIDVNNAFSLTYPQKVKLQASGVVDHDATWKLLELFLIDSRNSKPYIVSNQCKREISNL</sequence>
<dbReference type="AlphaFoldDB" id="A0A074X125"/>
<accession>A0A074X125</accession>
<evidence type="ECO:0000313" key="1">
    <source>
        <dbReference type="EMBL" id="KEQ77489.1"/>
    </source>
</evidence>
<gene>
    <name evidence="1" type="ORF">M436DRAFT_59479</name>
</gene>
<proteinExistence type="predicted"/>
<organism evidence="1 2">
    <name type="scientific">Aureobasidium namibiae CBS 147.97</name>
    <dbReference type="NCBI Taxonomy" id="1043004"/>
    <lineage>
        <taxon>Eukaryota</taxon>
        <taxon>Fungi</taxon>
        <taxon>Dikarya</taxon>
        <taxon>Ascomycota</taxon>
        <taxon>Pezizomycotina</taxon>
        <taxon>Dothideomycetes</taxon>
        <taxon>Dothideomycetidae</taxon>
        <taxon>Dothideales</taxon>
        <taxon>Saccotheciaceae</taxon>
        <taxon>Aureobasidium</taxon>
    </lineage>
</organism>
<dbReference type="HOGENOM" id="CLU_2249571_0_0_1"/>